<dbReference type="Gene3D" id="1.10.3020.10">
    <property type="entry name" value="alpha-amino acid ester hydrolase ( Helical cap domain)"/>
    <property type="match status" value="1"/>
</dbReference>
<dbReference type="SUPFAM" id="SSF49785">
    <property type="entry name" value="Galactose-binding domain-like"/>
    <property type="match status" value="1"/>
</dbReference>
<dbReference type="InterPro" id="IPR005674">
    <property type="entry name" value="CocE/Ser_esterase"/>
</dbReference>
<dbReference type="GO" id="GO:0016787">
    <property type="term" value="F:hydrolase activity"/>
    <property type="evidence" value="ECO:0007669"/>
    <property type="project" value="UniProtKB-KW"/>
</dbReference>
<sequence length="706" mass="80522">MIWNFYFSGILYGRIREENETLTIQSLNIETGCLGEEKAFKEEENSFFQRLCSRDIRGFFSKKERYEEEISRGKEGFVLNGERFTRRREEAYVLRNRKFPLDLFYENGKIWAVLMSGRDYTGVLVKEGLEERTVLSRWTKAYPDENSFGVCFWGTEMVQTRDGESLASDVYLPAVKSATAGQQRWPAVLIRTPYGKRRGVEVYYRFVQRGYAVVIQDVRGREDSTGEWMPQHYEIEDGDDTLNWIAAQPWSDGTVGMTGGSYLGYVQWAAAASGNPHLKAMLSSVCAGSAFADLPRRGGCFNSGMLAWGFAMSEQRMRPELMAQDNWDEILDIRPIQTIPQKALGHEVPFLTEWLKHKDMDDFWEKGNWQKNYKGGPVPALIMSGWFDDNGMGTTEALDLVKDWPEGTWKAVLGPWKHSANADYDLHGVYLGEDALRYDMDLLCMMWLEHFLKGVDNGIEKTPALEYYTVGENRWKTGESWPPRDTEEIILYLDGETDHAAMGNGAGCGKGSLRFEPSAGKGRDCYVYDPENPSVHIVDMSENELEIPEDYTRMEWREDMLAYTTEPFTKSCVITGELAVTLYISCDCPDTDFMVRITDVDEQGRSIKLADGVLSAKYRNGFEKAEYLEPDGIYEITIRTTKISNAFLPGHRLRLTVTSSGKNFIFPNSNTRDGFDSAFVQKAHITVHRGPKTPSRAVMKRENTRD</sequence>
<organism evidence="3 4">
    <name type="scientific">Enterocloster alcoholdehydrogenati</name>
    <dbReference type="NCBI Taxonomy" id="2547410"/>
    <lineage>
        <taxon>Bacteria</taxon>
        <taxon>Bacillati</taxon>
        <taxon>Bacillota</taxon>
        <taxon>Clostridia</taxon>
        <taxon>Lachnospirales</taxon>
        <taxon>Lachnospiraceae</taxon>
        <taxon>Enterocloster</taxon>
    </lineage>
</organism>
<dbReference type="InterPro" id="IPR013736">
    <property type="entry name" value="Xaa-Pro_dipept_C"/>
</dbReference>
<evidence type="ECO:0000313" key="3">
    <source>
        <dbReference type="EMBL" id="GAA6269821.1"/>
    </source>
</evidence>
<proteinExistence type="predicted"/>
<reference evidence="3 4" key="1">
    <citation type="submission" date="2024-04" db="EMBL/GenBank/DDBJ databases">
        <title>Defined microbial consortia suppress multidrug-resistant proinflammatory Enterobacteriaceae via ecological control.</title>
        <authorList>
            <person name="Furuichi M."/>
            <person name="Kawaguchi T."/>
            <person name="Pust M."/>
            <person name="Yasuma K."/>
            <person name="Plichta D."/>
            <person name="Hasegawa N."/>
            <person name="Ohya T."/>
            <person name="Bhattarai S."/>
            <person name="Sasajima S."/>
            <person name="Aoto Y."/>
            <person name="Tuganbaev T."/>
            <person name="Yaginuma M."/>
            <person name="Ueda M."/>
            <person name="Okahashi N."/>
            <person name="Amafuji K."/>
            <person name="Kiridooshi Y."/>
            <person name="Sugita K."/>
            <person name="Strazar M."/>
            <person name="Skelly A."/>
            <person name="Suda W."/>
            <person name="Hattori M."/>
            <person name="Nakamoto N."/>
            <person name="Caballero S."/>
            <person name="Norman J."/>
            <person name="Olle B."/>
            <person name="Tanoue T."/>
            <person name="Arita M."/>
            <person name="Bucci V."/>
            <person name="Atarashi K."/>
            <person name="Xavier R."/>
            <person name="Honda K."/>
        </authorList>
    </citation>
    <scope>NUCLEOTIDE SEQUENCE [LARGE SCALE GENOMIC DNA]</scope>
    <source>
        <strain evidence="4">f13</strain>
    </source>
</reference>
<dbReference type="InterPro" id="IPR050585">
    <property type="entry name" value="Xaa-Pro_dipeptidyl-ppase/CocE"/>
</dbReference>
<dbReference type="InterPro" id="IPR000383">
    <property type="entry name" value="Xaa-Pro-like_dom"/>
</dbReference>
<dbReference type="EMBL" id="BAABXL010000001">
    <property type="protein sequence ID" value="GAA6269821.1"/>
    <property type="molecule type" value="Genomic_DNA"/>
</dbReference>
<evidence type="ECO:0000259" key="2">
    <source>
        <dbReference type="SMART" id="SM00939"/>
    </source>
</evidence>
<feature type="domain" description="Xaa-Pro dipeptidyl-peptidase C-terminal" evidence="2">
    <location>
        <begin position="445"/>
        <end position="698"/>
    </location>
</feature>
<dbReference type="Gene3D" id="2.60.120.260">
    <property type="entry name" value="Galactose-binding domain-like"/>
    <property type="match status" value="1"/>
</dbReference>
<dbReference type="SMART" id="SM00939">
    <property type="entry name" value="PepX_C"/>
    <property type="match status" value="1"/>
</dbReference>
<name>A0ABQ0B0P2_9FIRM</name>
<evidence type="ECO:0000256" key="1">
    <source>
        <dbReference type="ARBA" id="ARBA00022801"/>
    </source>
</evidence>
<dbReference type="NCBIfam" id="TIGR00976">
    <property type="entry name" value="CocE_NonD"/>
    <property type="match status" value="1"/>
</dbReference>
<keyword evidence="4" id="KW-1185">Reference proteome</keyword>
<dbReference type="PANTHER" id="PTHR43056">
    <property type="entry name" value="PEPTIDASE S9 PROLYL OLIGOPEPTIDASE"/>
    <property type="match status" value="1"/>
</dbReference>
<protein>
    <submittedName>
        <fullName evidence="3">CocE/NonD family hydrolase</fullName>
    </submittedName>
</protein>
<gene>
    <name evidence="3" type="ORF">F130042H8_28810</name>
</gene>
<dbReference type="Gene3D" id="3.40.50.1820">
    <property type="entry name" value="alpha/beta hydrolase"/>
    <property type="match status" value="1"/>
</dbReference>
<dbReference type="SUPFAM" id="SSF53474">
    <property type="entry name" value="alpha/beta-Hydrolases"/>
    <property type="match status" value="1"/>
</dbReference>
<dbReference type="InterPro" id="IPR008979">
    <property type="entry name" value="Galactose-bd-like_sf"/>
</dbReference>
<dbReference type="Pfam" id="PF02129">
    <property type="entry name" value="Peptidase_S15"/>
    <property type="match status" value="1"/>
</dbReference>
<dbReference type="Proteomes" id="UP001600894">
    <property type="component" value="Unassembled WGS sequence"/>
</dbReference>
<accession>A0ABQ0B0P2</accession>
<dbReference type="RefSeq" id="WP_178301597.1">
    <property type="nucleotide sequence ID" value="NZ_BAABXL010000001.1"/>
</dbReference>
<keyword evidence="1 3" id="KW-0378">Hydrolase</keyword>
<dbReference type="Pfam" id="PF08530">
    <property type="entry name" value="PepX_C"/>
    <property type="match status" value="1"/>
</dbReference>
<comment type="caution">
    <text evidence="3">The sequence shown here is derived from an EMBL/GenBank/DDBJ whole genome shotgun (WGS) entry which is preliminary data.</text>
</comment>
<dbReference type="PANTHER" id="PTHR43056:SF10">
    <property type="entry name" value="COCE_NOND FAMILY, PUTATIVE (AFU_ORTHOLOGUE AFUA_7G00600)-RELATED"/>
    <property type="match status" value="1"/>
</dbReference>
<dbReference type="InterPro" id="IPR029058">
    <property type="entry name" value="AB_hydrolase_fold"/>
</dbReference>
<evidence type="ECO:0000313" key="4">
    <source>
        <dbReference type="Proteomes" id="UP001600894"/>
    </source>
</evidence>